<sequence>MEDLISVVIPVYNVENYLEECIQSVLNQTYTNLDVVLVNDGSTDTSGEICDRFSELDSRIRVFHTENKGAALAKNFGVAQALGEYVLFVDSDDIAENRMVETLHKQVEETGADIVIGNYFIYDENDCQCKFYVLERDFCIEELSAQELINRQAGDWHLNASAFIMPMFKLFKKDLLLQVPFTNGRRFDDEATIHRLFIKSQKTIFVNDNLYIYRVRQGSIMTSQFDISWVQDILQVFSLKLADLILAGIDTSVMRTRFVNILNEYKYLCETYNLTDTDEYREILFRLDLCKKLA</sequence>
<name>A0A3R9QRI6_STRMT</name>
<dbReference type="EMBL" id="RJNZ01000003">
    <property type="protein sequence ID" value="RSI93375.1"/>
    <property type="molecule type" value="Genomic_DNA"/>
</dbReference>
<dbReference type="PANTHER" id="PTHR22916">
    <property type="entry name" value="GLYCOSYLTRANSFERASE"/>
    <property type="match status" value="1"/>
</dbReference>
<dbReference type="CDD" id="cd00761">
    <property type="entry name" value="Glyco_tranf_GTA_type"/>
    <property type="match status" value="1"/>
</dbReference>
<dbReference type="GO" id="GO:0016757">
    <property type="term" value="F:glycosyltransferase activity"/>
    <property type="evidence" value="ECO:0007669"/>
    <property type="project" value="UniProtKB-KW"/>
</dbReference>
<feature type="domain" description="Glycosyltransferase 2-like" evidence="3">
    <location>
        <begin position="6"/>
        <end position="139"/>
    </location>
</feature>
<evidence type="ECO:0000256" key="1">
    <source>
        <dbReference type="ARBA" id="ARBA00022676"/>
    </source>
</evidence>
<gene>
    <name evidence="4" type="primary">epsJ_4</name>
    <name evidence="4" type="ORF">D8845_03065</name>
</gene>
<evidence type="ECO:0000313" key="4">
    <source>
        <dbReference type="EMBL" id="RSI93375.1"/>
    </source>
</evidence>
<organism evidence="4 5">
    <name type="scientific">Streptococcus mitis</name>
    <dbReference type="NCBI Taxonomy" id="28037"/>
    <lineage>
        <taxon>Bacteria</taxon>
        <taxon>Bacillati</taxon>
        <taxon>Bacillota</taxon>
        <taxon>Bacilli</taxon>
        <taxon>Lactobacillales</taxon>
        <taxon>Streptococcaceae</taxon>
        <taxon>Streptococcus</taxon>
        <taxon>Streptococcus mitis group</taxon>
    </lineage>
</organism>
<dbReference type="PANTHER" id="PTHR22916:SF51">
    <property type="entry name" value="GLYCOSYLTRANSFERASE EPSH-RELATED"/>
    <property type="match status" value="1"/>
</dbReference>
<dbReference type="InterPro" id="IPR029044">
    <property type="entry name" value="Nucleotide-diphossugar_trans"/>
</dbReference>
<dbReference type="RefSeq" id="WP_125452447.1">
    <property type="nucleotide sequence ID" value="NZ_RJNZ01000003.1"/>
</dbReference>
<evidence type="ECO:0000256" key="2">
    <source>
        <dbReference type="ARBA" id="ARBA00022679"/>
    </source>
</evidence>
<keyword evidence="1 4" id="KW-0328">Glycosyltransferase</keyword>
<accession>A0A3R9QRI6</accession>
<protein>
    <submittedName>
        <fullName evidence="4">Putative glycosyltransferase EpsJ</fullName>
        <ecNumber evidence="4">2.4.-.-</ecNumber>
    </submittedName>
</protein>
<comment type="caution">
    <text evidence="4">The sequence shown here is derived from an EMBL/GenBank/DDBJ whole genome shotgun (WGS) entry which is preliminary data.</text>
</comment>
<dbReference type="InterPro" id="IPR001173">
    <property type="entry name" value="Glyco_trans_2-like"/>
</dbReference>
<dbReference type="SUPFAM" id="SSF53448">
    <property type="entry name" value="Nucleotide-diphospho-sugar transferases"/>
    <property type="match status" value="1"/>
</dbReference>
<evidence type="ECO:0000313" key="5">
    <source>
        <dbReference type="Proteomes" id="UP000267870"/>
    </source>
</evidence>
<evidence type="ECO:0000259" key="3">
    <source>
        <dbReference type="Pfam" id="PF00535"/>
    </source>
</evidence>
<dbReference type="Proteomes" id="UP000267870">
    <property type="component" value="Unassembled WGS sequence"/>
</dbReference>
<dbReference type="EC" id="2.4.-.-" evidence="4"/>
<keyword evidence="2 4" id="KW-0808">Transferase</keyword>
<reference evidence="4 5" key="1">
    <citation type="submission" date="2018-11" db="EMBL/GenBank/DDBJ databases">
        <title>Species Designations Belie Phenotypic and Genotypic Heterogeneity in Oral Streptococci.</title>
        <authorList>
            <person name="Velsko I."/>
        </authorList>
    </citation>
    <scope>NUCLEOTIDE SEQUENCE [LARGE SCALE GENOMIC DNA]</scope>
    <source>
        <strain evidence="4 5">BCC55</strain>
    </source>
</reference>
<proteinExistence type="predicted"/>
<dbReference type="Pfam" id="PF00535">
    <property type="entry name" value="Glycos_transf_2"/>
    <property type="match status" value="1"/>
</dbReference>
<dbReference type="Gene3D" id="3.90.550.10">
    <property type="entry name" value="Spore Coat Polysaccharide Biosynthesis Protein SpsA, Chain A"/>
    <property type="match status" value="1"/>
</dbReference>
<dbReference type="AlphaFoldDB" id="A0A3R9QRI6"/>